<evidence type="ECO:0000259" key="3">
    <source>
        <dbReference type="PROSITE" id="PS51898"/>
    </source>
</evidence>
<proteinExistence type="predicted"/>
<dbReference type="InterPro" id="IPR010998">
    <property type="entry name" value="Integrase_recombinase_N"/>
</dbReference>
<evidence type="ECO:0000259" key="4">
    <source>
        <dbReference type="PROSITE" id="PS51900"/>
    </source>
</evidence>
<dbReference type="InterPro" id="IPR044068">
    <property type="entry name" value="CB"/>
</dbReference>
<evidence type="ECO:0000313" key="5">
    <source>
        <dbReference type="EMBL" id="EQD63746.1"/>
    </source>
</evidence>
<dbReference type="PROSITE" id="PS51898">
    <property type="entry name" value="TYR_RECOMBINASE"/>
    <property type="match status" value="1"/>
</dbReference>
<dbReference type="GO" id="GO:0003677">
    <property type="term" value="F:DNA binding"/>
    <property type="evidence" value="ECO:0007669"/>
    <property type="project" value="UniProtKB-KW"/>
</dbReference>
<dbReference type="InterPro" id="IPR050090">
    <property type="entry name" value="Tyrosine_recombinase_XerCD"/>
</dbReference>
<dbReference type="AlphaFoldDB" id="T1AT42"/>
<reference evidence="5" key="1">
    <citation type="submission" date="2013-08" db="EMBL/GenBank/DDBJ databases">
        <authorList>
            <person name="Mendez C."/>
            <person name="Richter M."/>
            <person name="Ferrer M."/>
            <person name="Sanchez J."/>
        </authorList>
    </citation>
    <scope>NUCLEOTIDE SEQUENCE</scope>
</reference>
<dbReference type="CDD" id="cd00796">
    <property type="entry name" value="INT_Rci_Hp1_C"/>
    <property type="match status" value="1"/>
</dbReference>
<gene>
    <name evidence="5" type="ORF">B1A_08985</name>
</gene>
<dbReference type="GO" id="GO:0006310">
    <property type="term" value="P:DNA recombination"/>
    <property type="evidence" value="ECO:0007669"/>
    <property type="project" value="UniProtKB-KW"/>
</dbReference>
<dbReference type="GO" id="GO:0015074">
    <property type="term" value="P:DNA integration"/>
    <property type="evidence" value="ECO:0007669"/>
    <property type="project" value="InterPro"/>
</dbReference>
<reference evidence="5" key="2">
    <citation type="journal article" date="2014" name="ISME J.">
        <title>Microbial stratification in low pH oxic and suboxic macroscopic growths along an acid mine drainage.</title>
        <authorList>
            <person name="Mendez-Garcia C."/>
            <person name="Mesa V."/>
            <person name="Sprenger R.R."/>
            <person name="Richter M."/>
            <person name="Diez M.S."/>
            <person name="Solano J."/>
            <person name="Bargiela R."/>
            <person name="Golyshina O.V."/>
            <person name="Manteca A."/>
            <person name="Ramos J.L."/>
            <person name="Gallego J.R."/>
            <person name="Llorente I."/>
            <person name="Martins Dos Santos V.A."/>
            <person name="Jensen O.N."/>
            <person name="Pelaez A.I."/>
            <person name="Sanchez J."/>
            <person name="Ferrer M."/>
        </authorList>
    </citation>
    <scope>NUCLEOTIDE SEQUENCE</scope>
</reference>
<keyword evidence="1" id="KW-0238">DNA-binding</keyword>
<dbReference type="SUPFAM" id="SSF56349">
    <property type="entry name" value="DNA breaking-rejoining enzymes"/>
    <property type="match status" value="1"/>
</dbReference>
<feature type="domain" description="Tyr recombinase" evidence="3">
    <location>
        <begin position="157"/>
        <end position="344"/>
    </location>
</feature>
<comment type="caution">
    <text evidence="5">The sequence shown here is derived from an EMBL/GenBank/DDBJ whole genome shotgun (WGS) entry which is preliminary data.</text>
</comment>
<dbReference type="InterPro" id="IPR002104">
    <property type="entry name" value="Integrase_catalytic"/>
</dbReference>
<dbReference type="InterPro" id="IPR013762">
    <property type="entry name" value="Integrase-like_cat_sf"/>
</dbReference>
<dbReference type="Gene3D" id="1.10.150.130">
    <property type="match status" value="1"/>
</dbReference>
<accession>T1AT42</accession>
<dbReference type="Gene3D" id="1.10.443.10">
    <property type="entry name" value="Intergrase catalytic core"/>
    <property type="match status" value="1"/>
</dbReference>
<sequence>MATITQRDNGRWQARVRRRGQPAISRAFNTKANAEAWARKVESEQERGVWRDTSTAETLSVADLFDEYTKSVPHKANTQAYLMKRLAEDLGRYSLTALTPAVLIAWRDRRLQCVAPATVQRELSALGGALTWAIKDRLIGLPSNPVSAVRRPPAGKARERRLEPNEEQRLLEALEDRAGAGQGVKRKGAYRVGARNPWIRPLFQLALETAMRRGELLKLTWENVNLKAHTAYLPDTKDPKGRPRDRTVPLSSRAVAILSSLAHSEDGRVFPISANAVRLAWTRAMKRAGIENLRFHDMRHEAASRMSEKLPNLIELSAVTGHLDLRMLKRYYHPRATDLAKKLG</sequence>
<dbReference type="PANTHER" id="PTHR30349:SF94">
    <property type="entry name" value="INTEGRASE_RECOMBINASE HI_1414-RELATED"/>
    <property type="match status" value="1"/>
</dbReference>
<evidence type="ECO:0000256" key="2">
    <source>
        <dbReference type="ARBA" id="ARBA00023172"/>
    </source>
</evidence>
<dbReference type="PROSITE" id="PS51900">
    <property type="entry name" value="CB"/>
    <property type="match status" value="1"/>
</dbReference>
<name>T1AT42_9ZZZZ</name>
<organism evidence="5">
    <name type="scientific">mine drainage metagenome</name>
    <dbReference type="NCBI Taxonomy" id="410659"/>
    <lineage>
        <taxon>unclassified sequences</taxon>
        <taxon>metagenomes</taxon>
        <taxon>ecological metagenomes</taxon>
    </lineage>
</organism>
<dbReference type="EMBL" id="AUZX01006398">
    <property type="protein sequence ID" value="EQD63746.1"/>
    <property type="molecule type" value="Genomic_DNA"/>
</dbReference>
<keyword evidence="2" id="KW-0233">DNA recombination</keyword>
<feature type="domain" description="Core-binding (CB)" evidence="4">
    <location>
        <begin position="59"/>
        <end position="134"/>
    </location>
</feature>
<dbReference type="PANTHER" id="PTHR30349">
    <property type="entry name" value="PHAGE INTEGRASE-RELATED"/>
    <property type="match status" value="1"/>
</dbReference>
<protein>
    <submittedName>
        <fullName evidence="5">Phage integrase family protein</fullName>
    </submittedName>
</protein>
<dbReference type="Pfam" id="PF00589">
    <property type="entry name" value="Phage_integrase"/>
    <property type="match status" value="1"/>
</dbReference>
<dbReference type="InterPro" id="IPR011010">
    <property type="entry name" value="DNA_brk_join_enz"/>
</dbReference>
<evidence type="ECO:0000256" key="1">
    <source>
        <dbReference type="ARBA" id="ARBA00023125"/>
    </source>
</evidence>